<name>A0ABY6UKR8_BIOOC</name>
<gene>
    <name evidence="3" type="ORF">CLO192961_LOCUS291757</name>
</gene>
<feature type="region of interest" description="Disordered" evidence="1">
    <location>
        <begin position="106"/>
        <end position="405"/>
    </location>
</feature>
<comment type="caution">
    <text evidence="3">The sequence shown here is derived from an EMBL/GenBank/DDBJ whole genome shotgun (WGS) entry which is preliminary data.</text>
</comment>
<dbReference type="InterPro" id="IPR052895">
    <property type="entry name" value="HetReg/Transcr_Mod"/>
</dbReference>
<dbReference type="Proteomes" id="UP000766486">
    <property type="component" value="Unassembled WGS sequence"/>
</dbReference>
<dbReference type="PANTHER" id="PTHR24148:SF73">
    <property type="entry name" value="HET DOMAIN PROTEIN (AFU_ORTHOLOGUE AFUA_8G01020)"/>
    <property type="match status" value="1"/>
</dbReference>
<dbReference type="Pfam" id="PF06985">
    <property type="entry name" value="HET"/>
    <property type="match status" value="1"/>
</dbReference>
<reference evidence="3 4" key="1">
    <citation type="submission" date="2019-06" db="EMBL/GenBank/DDBJ databases">
        <authorList>
            <person name="Broberg M."/>
        </authorList>
    </citation>
    <scope>NUCLEOTIDE SEQUENCE [LARGE SCALE GENOMIC DNA]</scope>
</reference>
<sequence length="994" mass="112043">MSPKTNFFGLAQLMLRESTHKGSLYDGEKSSAPHGAFGLPSTYNKPDFGMSQNSSAPLRMVQLIHNPTWEEASQPIKPEPIMSACSPIRCGNLMLHERATGTNAASLPQALPSCPRKMQESSSSSRATATSNSSDWVVPEIPAIQPPRNRRMSVKRGAYPAKRQQPPIVQYDQNDDLPARPRSAQRASWQATAPTAPYYDGRFPAPFHPSQYPPGDQKYPATPFDDERDSEDWNGWGAQPYNDHPAPQVADGAITPRYPRSPPDEQAANYPDNRRMVPNDQIVRTHRPARLEDSRPPLTRPHSARPPRESWHEGRQDSQFQRPESVFQRSDSQFQRPDSQFQRPDSQFQRPDSQFQRSKPRDRSFSLEDRARNQPPEPSFDSVSRHAASRISNTSMQTSTGETQFQYRPITGTEFRLLRLLPASMSTIKCEILHASLDTDPEIQKYTAISYAWGDIEPNMKIEVDRCSVLITPSLHGALKRLRQQDKSIMVWADALCIDQKNKAEQSQQIGMMTSIYGGAESVAVWLGDSSDNSDLAIDLIQGVSDADHSGDVARIISANKFSAHFTALVKLFEREFWDRLWVVQEILNAQSVTVYCGNSSVSWEALQEASIIFQKHEKDLRVQFPRGKTKGSRRGLSYAHVLGSCGPASLELLRVSPEEEIVSLLGVLRVCRPKLAAEPRDKVFGVLGILPAETSFHFPPNYGSSLREVYTNVVDLILHTTRRLDVICEAIYFPVYTSSVKLPSWVPDWSHIPSTAGLGTSYGFNAASEVDAEFQFMDAPHRSLLRISAIYLDQVDMRGVAVGTFCSVDDYLMAFLHWRAKLLSRYLSSEGKTYNMKKINEAFCRTLCLGQEPSLNLRHSWTEVCLHVFASLVRDRLPHLRLDNELEKYLFLDQELSSETCRMIIQENCASRMEGRCFFTTKRGLMGIGSGFMKDGDIICVPLGCKTPIIIRPEADSNQYRLIGDAYVDKYMDGKAVKEWKSDRKKLISYVLQ</sequence>
<protein>
    <recommendedName>
        <fullName evidence="2">Heterokaryon incompatibility domain-containing protein</fullName>
    </recommendedName>
</protein>
<dbReference type="EMBL" id="CABFNS010000823">
    <property type="protein sequence ID" value="VUC30623.1"/>
    <property type="molecule type" value="Genomic_DNA"/>
</dbReference>
<dbReference type="InterPro" id="IPR010730">
    <property type="entry name" value="HET"/>
</dbReference>
<feature type="compositionally biased region" description="Basic and acidic residues" evidence="1">
    <location>
        <begin position="359"/>
        <end position="372"/>
    </location>
</feature>
<dbReference type="Pfam" id="PF26639">
    <property type="entry name" value="Het-6_barrel"/>
    <property type="match status" value="1"/>
</dbReference>
<keyword evidence="4" id="KW-1185">Reference proteome</keyword>
<accession>A0ABY6UKR8</accession>
<proteinExistence type="predicted"/>
<organism evidence="3 4">
    <name type="scientific">Bionectria ochroleuca</name>
    <name type="common">Gliocladium roseum</name>
    <dbReference type="NCBI Taxonomy" id="29856"/>
    <lineage>
        <taxon>Eukaryota</taxon>
        <taxon>Fungi</taxon>
        <taxon>Dikarya</taxon>
        <taxon>Ascomycota</taxon>
        <taxon>Pezizomycotina</taxon>
        <taxon>Sordariomycetes</taxon>
        <taxon>Hypocreomycetidae</taxon>
        <taxon>Hypocreales</taxon>
        <taxon>Bionectriaceae</taxon>
        <taxon>Clonostachys</taxon>
    </lineage>
</organism>
<feature type="domain" description="Heterokaryon incompatibility" evidence="2">
    <location>
        <begin position="446"/>
        <end position="586"/>
    </location>
</feature>
<evidence type="ECO:0000313" key="4">
    <source>
        <dbReference type="Proteomes" id="UP000766486"/>
    </source>
</evidence>
<feature type="compositionally biased region" description="Basic and acidic residues" evidence="1">
    <location>
        <begin position="306"/>
        <end position="316"/>
    </location>
</feature>
<evidence type="ECO:0000313" key="3">
    <source>
        <dbReference type="EMBL" id="VUC30623.1"/>
    </source>
</evidence>
<feature type="compositionally biased region" description="Polar residues" evidence="1">
    <location>
        <begin position="390"/>
        <end position="405"/>
    </location>
</feature>
<evidence type="ECO:0000256" key="1">
    <source>
        <dbReference type="SAM" id="MobiDB-lite"/>
    </source>
</evidence>
<feature type="compositionally biased region" description="Low complexity" evidence="1">
    <location>
        <begin position="121"/>
        <end position="134"/>
    </location>
</feature>
<dbReference type="PANTHER" id="PTHR24148">
    <property type="entry name" value="ANKYRIN REPEAT DOMAIN-CONTAINING PROTEIN 39 HOMOLOG-RELATED"/>
    <property type="match status" value="1"/>
</dbReference>
<feature type="compositionally biased region" description="Polar residues" evidence="1">
    <location>
        <begin position="317"/>
        <end position="357"/>
    </location>
</feature>
<evidence type="ECO:0000259" key="2">
    <source>
        <dbReference type="Pfam" id="PF06985"/>
    </source>
</evidence>